<protein>
    <submittedName>
        <fullName evidence="1">Uncharacterized protein</fullName>
    </submittedName>
</protein>
<dbReference type="EMBL" id="JAPDGR010000861">
    <property type="protein sequence ID" value="KAJ2986998.1"/>
    <property type="molecule type" value="Genomic_DNA"/>
</dbReference>
<evidence type="ECO:0000313" key="2">
    <source>
        <dbReference type="Proteomes" id="UP001143856"/>
    </source>
</evidence>
<reference evidence="1" key="1">
    <citation type="submission" date="2022-10" db="EMBL/GenBank/DDBJ databases">
        <title>Genome Sequence of Xylaria curta.</title>
        <authorList>
            <person name="Buettner E."/>
        </authorList>
    </citation>
    <scope>NUCLEOTIDE SEQUENCE</scope>
    <source>
        <strain evidence="1">Babe10</strain>
    </source>
</reference>
<sequence length="504" mass="57463">MRDVLKRHIECHPQYYKAKRDFVACTRCRESKTKCDEDSPCKPCRRRELHCVRTHGGETNVNAAGMVLESTPDTSSPSSSSVRGPEESKLREYVAKNRDTIERRLSVYFAGIHPSWPLLQPSMVTVSGSPDLLISTIVMLASWLEGDLDHLALYPLVFEEIMERQLGPNPPLPVLQAMALCTLYSICCVATEGIALKAFRVHSSLVTACRFAGIFAPQRRIQYTGEEQQEPESRLAFAVLRLDAYLTAILDFPPMVRYQELSMPLSQTTCWIPVASEEERRRLLEDEHSMRKKTSFCARVHDMFGTPRPNLFASRWTRMDYHFILCAIQSGAWEACHQVFRSVPDDIYSRTHPQDLRDFWRECLRTWASGLETDCQVSTETLRQDYFTTPYGDDISPQTLLLWHMTNIKLRTPPDLWELQGRYFNISAVNTRLRQSLASAIRPWQSSKVARLAVWHSAQIARIASHELSPENSSTRIRLNPILIPSLLMSAILILAIASDSESG</sequence>
<keyword evidence="2" id="KW-1185">Reference proteome</keyword>
<evidence type="ECO:0000313" key="1">
    <source>
        <dbReference type="EMBL" id="KAJ2986998.1"/>
    </source>
</evidence>
<proteinExistence type="predicted"/>
<dbReference type="Proteomes" id="UP001143856">
    <property type="component" value="Unassembled WGS sequence"/>
</dbReference>
<organism evidence="1 2">
    <name type="scientific">Xylaria curta</name>
    <dbReference type="NCBI Taxonomy" id="42375"/>
    <lineage>
        <taxon>Eukaryota</taxon>
        <taxon>Fungi</taxon>
        <taxon>Dikarya</taxon>
        <taxon>Ascomycota</taxon>
        <taxon>Pezizomycotina</taxon>
        <taxon>Sordariomycetes</taxon>
        <taxon>Xylariomycetidae</taxon>
        <taxon>Xylariales</taxon>
        <taxon>Xylariaceae</taxon>
        <taxon>Xylaria</taxon>
    </lineage>
</organism>
<accession>A0ACC1P6B1</accession>
<comment type="caution">
    <text evidence="1">The sequence shown here is derived from an EMBL/GenBank/DDBJ whole genome shotgun (WGS) entry which is preliminary data.</text>
</comment>
<name>A0ACC1P6B1_9PEZI</name>
<gene>
    <name evidence="1" type="ORF">NUW58_g4749</name>
</gene>